<dbReference type="EMBL" id="CM044706">
    <property type="protein sequence ID" value="KAI5656890.1"/>
    <property type="molecule type" value="Genomic_DNA"/>
</dbReference>
<accession>A0ACC0A7M0</accession>
<proteinExistence type="predicted"/>
<evidence type="ECO:0000313" key="1">
    <source>
        <dbReference type="EMBL" id="KAI5656890.1"/>
    </source>
</evidence>
<dbReference type="Proteomes" id="UP001060085">
    <property type="component" value="Linkage Group LG06"/>
</dbReference>
<protein>
    <submittedName>
        <fullName evidence="1">Uncharacterized protein</fullName>
    </submittedName>
</protein>
<organism evidence="1 2">
    <name type="scientific">Catharanthus roseus</name>
    <name type="common">Madagascar periwinkle</name>
    <name type="synonym">Vinca rosea</name>
    <dbReference type="NCBI Taxonomy" id="4058"/>
    <lineage>
        <taxon>Eukaryota</taxon>
        <taxon>Viridiplantae</taxon>
        <taxon>Streptophyta</taxon>
        <taxon>Embryophyta</taxon>
        <taxon>Tracheophyta</taxon>
        <taxon>Spermatophyta</taxon>
        <taxon>Magnoliopsida</taxon>
        <taxon>eudicotyledons</taxon>
        <taxon>Gunneridae</taxon>
        <taxon>Pentapetalae</taxon>
        <taxon>asterids</taxon>
        <taxon>lamiids</taxon>
        <taxon>Gentianales</taxon>
        <taxon>Apocynaceae</taxon>
        <taxon>Rauvolfioideae</taxon>
        <taxon>Vinceae</taxon>
        <taxon>Catharanthinae</taxon>
        <taxon>Catharanthus</taxon>
    </lineage>
</organism>
<sequence length="190" mass="21619">MIIGLGETCWPKEGKNNEDENKGGFKSKNLEAERRRRKKLSDRHLELRSLMNKATIITDAITYIEELQSTVRDLSDQLYQMDASFKEQTQVKEVTDNNAEEISKNWGLLQTEIQISRLGGAKLWIHIICPKKIGVFTKLMEAFTVVGFELMDTSVTTNKGSLLVTACVEVTHCRVAELDQIKDFLLQNIV</sequence>
<reference evidence="2" key="1">
    <citation type="journal article" date="2023" name="Nat. Plants">
        <title>Single-cell RNA sequencing provides a high-resolution roadmap for understanding the multicellular compartmentation of specialized metabolism.</title>
        <authorList>
            <person name="Sun S."/>
            <person name="Shen X."/>
            <person name="Li Y."/>
            <person name="Li Y."/>
            <person name="Wang S."/>
            <person name="Li R."/>
            <person name="Zhang H."/>
            <person name="Shen G."/>
            <person name="Guo B."/>
            <person name="Wei J."/>
            <person name="Xu J."/>
            <person name="St-Pierre B."/>
            <person name="Chen S."/>
            <person name="Sun C."/>
        </authorList>
    </citation>
    <scope>NUCLEOTIDE SEQUENCE [LARGE SCALE GENOMIC DNA]</scope>
</reference>
<evidence type="ECO:0000313" key="2">
    <source>
        <dbReference type="Proteomes" id="UP001060085"/>
    </source>
</evidence>
<comment type="caution">
    <text evidence="1">The sequence shown here is derived from an EMBL/GenBank/DDBJ whole genome shotgun (WGS) entry which is preliminary data.</text>
</comment>
<gene>
    <name evidence="1" type="ORF">M9H77_25683</name>
</gene>
<name>A0ACC0A7M0_CATRO</name>
<keyword evidence="2" id="KW-1185">Reference proteome</keyword>